<evidence type="ECO:0000256" key="7">
    <source>
        <dbReference type="RuleBase" id="RU363032"/>
    </source>
</evidence>
<dbReference type="Pfam" id="PF00528">
    <property type="entry name" value="BPD_transp_1"/>
    <property type="match status" value="1"/>
</dbReference>
<keyword evidence="5 7" id="KW-1133">Transmembrane helix</keyword>
<feature type="transmembrane region" description="Helical" evidence="7">
    <location>
        <begin position="249"/>
        <end position="271"/>
    </location>
</feature>
<evidence type="ECO:0000256" key="4">
    <source>
        <dbReference type="ARBA" id="ARBA00022692"/>
    </source>
</evidence>
<protein>
    <submittedName>
        <fullName evidence="9">ABC transporter permease</fullName>
    </submittedName>
</protein>
<dbReference type="PROSITE" id="PS50928">
    <property type="entry name" value="ABC_TM1"/>
    <property type="match status" value="1"/>
</dbReference>
<dbReference type="RefSeq" id="WP_370717652.1">
    <property type="nucleotide sequence ID" value="NZ_JBGGTQ010000002.1"/>
</dbReference>
<dbReference type="InterPro" id="IPR035906">
    <property type="entry name" value="MetI-like_sf"/>
</dbReference>
<evidence type="ECO:0000259" key="8">
    <source>
        <dbReference type="PROSITE" id="PS50928"/>
    </source>
</evidence>
<dbReference type="PANTHER" id="PTHR30151">
    <property type="entry name" value="ALKANE SULFONATE ABC TRANSPORTER-RELATED, MEMBRANE SUBUNIT"/>
    <property type="match status" value="1"/>
</dbReference>
<dbReference type="Proteomes" id="UP001566476">
    <property type="component" value="Unassembled WGS sequence"/>
</dbReference>
<feature type="transmembrane region" description="Helical" evidence="7">
    <location>
        <begin position="92"/>
        <end position="110"/>
    </location>
</feature>
<reference evidence="9 10" key="1">
    <citation type="submission" date="2024-07" db="EMBL/GenBank/DDBJ databases">
        <authorList>
            <person name="Thanompreechachai J."/>
            <person name="Duangmal K."/>
        </authorList>
    </citation>
    <scope>NUCLEOTIDE SEQUENCE [LARGE SCALE GENOMIC DNA]</scope>
    <source>
        <strain evidence="9 10">TBRC 1896</strain>
    </source>
</reference>
<evidence type="ECO:0000256" key="2">
    <source>
        <dbReference type="ARBA" id="ARBA00022448"/>
    </source>
</evidence>
<feature type="transmembrane region" description="Helical" evidence="7">
    <location>
        <begin position="122"/>
        <end position="140"/>
    </location>
</feature>
<dbReference type="Gene3D" id="1.10.3720.10">
    <property type="entry name" value="MetI-like"/>
    <property type="match status" value="1"/>
</dbReference>
<feature type="transmembrane region" description="Helical" evidence="7">
    <location>
        <begin position="33"/>
        <end position="54"/>
    </location>
</feature>
<keyword evidence="3" id="KW-1003">Cell membrane</keyword>
<evidence type="ECO:0000256" key="6">
    <source>
        <dbReference type="ARBA" id="ARBA00023136"/>
    </source>
</evidence>
<keyword evidence="10" id="KW-1185">Reference proteome</keyword>
<gene>
    <name evidence="9" type="ORF">AB2L28_05150</name>
</gene>
<keyword evidence="4 7" id="KW-0812">Transmembrane</keyword>
<feature type="transmembrane region" description="Helical" evidence="7">
    <location>
        <begin position="214"/>
        <end position="237"/>
    </location>
</feature>
<comment type="caution">
    <text evidence="9">The sequence shown here is derived from an EMBL/GenBank/DDBJ whole genome shotgun (WGS) entry which is preliminary data.</text>
</comment>
<evidence type="ECO:0000313" key="10">
    <source>
        <dbReference type="Proteomes" id="UP001566476"/>
    </source>
</evidence>
<comment type="similarity">
    <text evidence="7">Belongs to the binding-protein-dependent transport system permease family.</text>
</comment>
<evidence type="ECO:0000313" key="9">
    <source>
        <dbReference type="EMBL" id="MEZ0491618.1"/>
    </source>
</evidence>
<keyword evidence="6 7" id="KW-0472">Membrane</keyword>
<dbReference type="SUPFAM" id="SSF161098">
    <property type="entry name" value="MetI-like"/>
    <property type="match status" value="1"/>
</dbReference>
<accession>A0ABV4HYY4</accession>
<dbReference type="EMBL" id="JBGGTQ010000002">
    <property type="protein sequence ID" value="MEZ0491618.1"/>
    <property type="molecule type" value="Genomic_DNA"/>
</dbReference>
<dbReference type="InterPro" id="IPR000515">
    <property type="entry name" value="MetI-like"/>
</dbReference>
<name>A0ABV4HYY4_9ACTN</name>
<comment type="subcellular location">
    <subcellularLocation>
        <location evidence="1 7">Cell membrane</location>
        <topology evidence="1 7">Multi-pass membrane protein</topology>
    </subcellularLocation>
</comment>
<evidence type="ECO:0000256" key="3">
    <source>
        <dbReference type="ARBA" id="ARBA00022475"/>
    </source>
</evidence>
<organism evidence="9 10">
    <name type="scientific">Kineococcus mangrovi</name>
    <dbReference type="NCBI Taxonomy" id="1660183"/>
    <lineage>
        <taxon>Bacteria</taxon>
        <taxon>Bacillati</taxon>
        <taxon>Actinomycetota</taxon>
        <taxon>Actinomycetes</taxon>
        <taxon>Kineosporiales</taxon>
        <taxon>Kineosporiaceae</taxon>
        <taxon>Kineococcus</taxon>
    </lineage>
</organism>
<feature type="domain" description="ABC transmembrane type-1" evidence="8">
    <location>
        <begin position="78"/>
        <end position="268"/>
    </location>
</feature>
<evidence type="ECO:0000256" key="1">
    <source>
        <dbReference type="ARBA" id="ARBA00004651"/>
    </source>
</evidence>
<evidence type="ECO:0000256" key="5">
    <source>
        <dbReference type="ARBA" id="ARBA00022989"/>
    </source>
</evidence>
<proteinExistence type="inferred from homology"/>
<keyword evidence="2 7" id="KW-0813">Transport</keyword>
<feature type="transmembrane region" description="Helical" evidence="7">
    <location>
        <begin position="146"/>
        <end position="168"/>
    </location>
</feature>
<sequence>MAGTSAPERTAGQAGAAAPARARARSLGDLPPWAGGVIGAVVVLAVWSVVGLFFSSGGIVPTPWAVVQQLHENGFATYWDNISITTASAAQGWVWGNLVAIGIAVVVLLVPPLEGAANQVAVISYCIPLTAIGPIVLIVSPPGSRITSVFLAAMSVVFTSVVGCLLGLRAADPSALDVVRAYGGTKWTALVKVRLTAALPNVFAALKLAAPASFLGAVLGEYFGGVDSGLGIMIVAAQTNLQYAQIWGLALLSGAVAGAGYLLIGLVARVLTPWSATGARGGDL</sequence>
<dbReference type="PANTHER" id="PTHR30151:SF20">
    <property type="entry name" value="ABC TRANSPORTER PERMEASE PROTEIN HI_0355-RELATED"/>
    <property type="match status" value="1"/>
</dbReference>